<accession>A0A0E3H7J9</accession>
<protein>
    <recommendedName>
        <fullName evidence="21">RNA-directed RNA polymerase L</fullName>
        <shortName evidence="21">Protein L</shortName>
    </recommendedName>
    <alternativeName>
        <fullName evidence="21">Large structural protein</fullName>
    </alternativeName>
    <alternativeName>
        <fullName evidence="21">Replicase</fullName>
    </alternativeName>
    <alternativeName>
        <fullName evidence="21">Transcriptase</fullName>
    </alternativeName>
    <domain>
        <recommendedName>
            <fullName evidence="21">RNA-directed RNA polymerase</fullName>
            <ecNumber evidence="21">2.7.7.48</ecNumber>
        </recommendedName>
    </domain>
    <domain>
        <recommendedName>
            <fullName evidence="21">GTP phosphohydrolase</fullName>
            <ecNumber evidence="21">3.6.1.-</ecNumber>
        </recommendedName>
    </domain>
    <domain>
        <recommendedName>
            <fullName evidence="21">GDP polyribonucleotidyltransferase</fullName>
            <ecNumber evidence="21">2.7.7.88</ecNumber>
        </recommendedName>
        <alternativeName>
            <fullName evidence="21">PRNTase</fullName>
        </alternativeName>
    </domain>
    <domain>
        <recommendedName>
            <fullName evidence="21">mRNA (nucleoside-2'-O-)-methyltransferase</fullName>
            <shortName evidence="21">N1-2'-O-MTase</shortName>
            <ecNumber evidence="21">2.1.1.-</ecNumber>
        </recommendedName>
    </domain>
    <domain>
        <recommendedName>
            <fullName evidence="21">mRNA (guanine-N(7)-)-methyltransferase</fullName>
            <shortName evidence="21">G-N7-MTase</shortName>
        </recommendedName>
    </domain>
</protein>
<dbReference type="EMBL" id="MT583345">
    <property type="protein sequence ID" value="QYU59261.1"/>
    <property type="molecule type" value="Viral_cRNA"/>
</dbReference>
<dbReference type="EMBL" id="MH121163">
    <property type="protein sequence ID" value="AWK96594.1"/>
    <property type="molecule type" value="Viral_cRNA"/>
</dbReference>
<feature type="compositionally biased region" description="Polar residues" evidence="22">
    <location>
        <begin position="1705"/>
        <end position="1721"/>
    </location>
</feature>
<proteinExistence type="predicted"/>
<comment type="catalytic activity">
    <reaction evidence="17 21">
        <text>a 5'-end (5'-triphosphoguanosine)-(2'-O-methyladenylyl)-adenylyl-cytidylyl-adenosine in mRNA + S-adenosyl-L-methionine = a 5'-end (N(7)-methyl 5'-triphosphoguanosine)-(2'-O-methyladenylyl)-adenylyl-cytidylyl-adenosine in mRNA + S-adenosyl-L-homocysteine</text>
        <dbReference type="Rhea" id="RHEA:65440"/>
        <dbReference type="Rhea" id="RHEA-COMP:16798"/>
        <dbReference type="Rhea" id="RHEA-COMP:16801"/>
        <dbReference type="ChEBI" id="CHEBI:57856"/>
        <dbReference type="ChEBI" id="CHEBI:59789"/>
        <dbReference type="ChEBI" id="CHEBI:156482"/>
        <dbReference type="ChEBI" id="CHEBI:156483"/>
    </reaction>
</comment>
<keyword evidence="7 21" id="KW-0548">Nucleotidyltransferase</keyword>
<reference evidence="29" key="4">
    <citation type="submission" date="2018-03" db="EMBL/GenBank/DDBJ databases">
        <title>Database for Reference Grade Microbial Sequences (FDA-ARGOS).</title>
        <authorList>
            <person name="Bruce C.B."/>
            <person name="Richards K.S."/>
            <person name="Easterbrook L."/>
            <person name="Pitman J.K."/>
            <person name="Burton J.E."/>
            <person name="Dowling W."/>
            <person name="Zhao X."/>
            <person name="Nagaraj S."/>
            <person name="Vavikolanu K."/>
            <person name="Nadendla S."/>
            <person name="Sadzewicz L."/>
            <person name="Tallon L."/>
            <person name="Sichtig H."/>
        </authorList>
    </citation>
    <scope>NUCLEOTIDE SEQUENCE</scope>
    <source>
        <strain evidence="29">Ebola virus/H.sapiens-tc/Uganda/2000/Gulu-200011676</strain>
    </source>
</reference>
<comment type="subcellular location">
    <subcellularLocation>
        <location evidence="21">Virion</location>
    </subcellularLocation>
    <subcellularLocation>
        <location evidence="21">Host cytoplasm</location>
    </subcellularLocation>
</comment>
<dbReference type="EC" id="3.6.1.-" evidence="21"/>
<dbReference type="Proteomes" id="UP000175445">
    <property type="component" value="Genome"/>
</dbReference>
<comment type="catalytic activity">
    <reaction evidence="16">
        <text>a 5'-end triphospho-adenylyl-adenylyl-cytidylyl-adenosine in mRNA + GDP + H(+) = a 5'-end (5'-triphosphoguanosine)-adenylyl-adenylyl-cytidylyl-adenosine in mRNA + diphosphate</text>
        <dbReference type="Rhea" id="RHEA:65436"/>
        <dbReference type="Rhea" id="RHEA-COMP:16797"/>
        <dbReference type="Rhea" id="RHEA-COMP:16799"/>
        <dbReference type="ChEBI" id="CHEBI:15378"/>
        <dbReference type="ChEBI" id="CHEBI:33019"/>
        <dbReference type="ChEBI" id="CHEBI:58189"/>
        <dbReference type="ChEBI" id="CHEBI:156484"/>
        <dbReference type="ChEBI" id="CHEBI:156503"/>
        <dbReference type="EC" id="2.7.7.88"/>
    </reaction>
</comment>
<evidence type="ECO:0000256" key="21">
    <source>
        <dbReference type="PIRNR" id="PIRNR037548"/>
    </source>
</evidence>
<dbReference type="GeneID" id="3160771"/>
<keyword evidence="9" id="KW-0378">Hydrolase</keyword>
<evidence type="ECO:0000256" key="7">
    <source>
        <dbReference type="ARBA" id="ARBA00022695"/>
    </source>
</evidence>
<dbReference type="EC" id="2.7.7.48" evidence="21"/>
<dbReference type="PIRSF" id="PIRSF037548">
    <property type="entry name" value="RNA_pol_Filoviridae"/>
    <property type="match status" value="1"/>
</dbReference>
<dbReference type="NCBIfam" id="TIGR04198">
    <property type="entry name" value="paramyx_RNAcap"/>
    <property type="match status" value="1"/>
</dbReference>
<keyword evidence="6 21" id="KW-0949">S-adenosyl-L-methionine</keyword>
<evidence type="ECO:0000256" key="19">
    <source>
        <dbReference type="ARBA" id="ARBA00047370"/>
    </source>
</evidence>
<dbReference type="EC" id="2.1.1.-" evidence="21"/>
<dbReference type="EMBL" id="KR063670">
    <property type="protein sequence ID" value="AKB09541.1"/>
    <property type="molecule type" value="Viral_cRNA"/>
</dbReference>
<evidence type="ECO:0000256" key="13">
    <source>
        <dbReference type="ARBA" id="ARBA00023042"/>
    </source>
</evidence>
<keyword evidence="14 21" id="KW-1035">Host cytoplasm</keyword>
<dbReference type="EMBL" id="KY425631">
    <property type="protein sequence ID" value="APT69557.1"/>
    <property type="molecule type" value="Viral_cRNA"/>
</dbReference>
<dbReference type="Proteomes" id="UP000143500">
    <property type="component" value="Genome"/>
</dbReference>
<dbReference type="Pfam" id="PF14314">
    <property type="entry name" value="Methyltrans_Mon_2nd"/>
    <property type="match status" value="1"/>
</dbReference>
<feature type="domain" description="Mononegavirus-type SAM-dependent 2'-O-MTase" evidence="24">
    <location>
        <begin position="1802"/>
        <end position="2000"/>
    </location>
</feature>
<dbReference type="GO" id="GO:0044423">
    <property type="term" value="C:virion component"/>
    <property type="evidence" value="ECO:0007669"/>
    <property type="project" value="UniProtKB-KW"/>
</dbReference>
<dbReference type="InterPro" id="IPR039530">
    <property type="entry name" value="L_methyltransferase_rhabdo"/>
</dbReference>
<dbReference type="PROSITE" id="PS51590">
    <property type="entry name" value="SAM_MT_MNV_L"/>
    <property type="match status" value="1"/>
</dbReference>
<dbReference type="InterPro" id="IPR017235">
    <property type="entry name" value="RNA-dir_pol_L_filovirus"/>
</dbReference>
<evidence type="ECO:0000313" key="26">
    <source>
        <dbReference type="EMBL" id="ALT19784.1"/>
    </source>
</evidence>
<dbReference type="GO" id="GO:0003968">
    <property type="term" value="F:RNA-directed RNA polymerase activity"/>
    <property type="evidence" value="ECO:0007669"/>
    <property type="project" value="UniProtKB-UniRule"/>
</dbReference>
<evidence type="ECO:0000256" key="2">
    <source>
        <dbReference type="ARBA" id="ARBA00022484"/>
    </source>
</evidence>
<evidence type="ECO:0000256" key="15">
    <source>
        <dbReference type="ARBA" id="ARBA00023268"/>
    </source>
</evidence>
<reference evidence="25 31" key="1">
    <citation type="submission" date="2015-04" db="EMBL/GenBank/DDBJ databases">
        <authorList>
            <person name="Das S.R."/>
            <person name="Halpin R.A."/>
            <person name="Lin X."/>
            <person name="Ransier A."/>
            <person name="Fedorova N."/>
            <person name="Tsitrin T."/>
            <person name="Puri V."/>
            <person name="Stockwell T."/>
            <person name="Amedeo P."/>
            <person name="Bishop B."/>
            <person name="Gupta N."/>
            <person name="Katzel D."/>
            <person name="Schobel S."/>
            <person name="Shrivastava S."/>
            <person name="Alfson K."/>
            <person name="Wentworth D.E."/>
            <person name="Griffiths A."/>
        </authorList>
    </citation>
    <scope>NUCLEOTIDE SEQUENCE [LARGE SCALE GENOMIC DNA]</scope>
    <source>
        <strain evidence="25">Ebola virus/H.sapiens-tc/UGA/2000/Gulu-808892</strain>
    </source>
</reference>
<dbReference type="GO" id="GO:0030430">
    <property type="term" value="C:host cell cytoplasm"/>
    <property type="evidence" value="ECO:0007669"/>
    <property type="project" value="UniProtKB-SubCell"/>
</dbReference>
<reference evidence="27" key="3">
    <citation type="submission" date="2017-01" db="EMBL/GenBank/DDBJ databases">
        <authorList>
            <person name="Mah S.A."/>
            <person name="Swanson W.J."/>
            <person name="Moy G.W."/>
            <person name="Vacquier V.D."/>
        </authorList>
    </citation>
    <scope>NUCLEOTIDE SEQUENCE</scope>
    <source>
        <strain evidence="28">IRF0154</strain>
        <strain evidence="27">IRF0207</strain>
    </source>
</reference>
<evidence type="ECO:0000313" key="29">
    <source>
        <dbReference type="EMBL" id="AWK96594.1"/>
    </source>
</evidence>
<dbReference type="EMBL" id="KU182912">
    <property type="protein sequence ID" value="ALT19784.1"/>
    <property type="molecule type" value="Viral_cRNA"/>
</dbReference>
<dbReference type="SMR" id="A0A0E3H7J9"/>
<evidence type="ECO:0000256" key="3">
    <source>
        <dbReference type="ARBA" id="ARBA00022603"/>
    </source>
</evidence>
<keyword evidence="11 21" id="KW-0946">Virion</keyword>
<dbReference type="EC" id="2.7.7.88" evidence="21"/>
<comment type="catalytic activity">
    <reaction evidence="19">
        <text>a 5'-end (5'-triphosphoguanosine)-adenylyl-adenylyl-cytidylyl-adenosine in mRNA + 2 S-adenosyl-L-methionine = a 5'-end (N(7)-methyl 5'-triphosphoguanosine)-(2'-O-methyladenylyl)-adenylyl-cytidylyl-adenosine in mRNA + 2 S-adenosyl-L-homocysteine + H(+)</text>
        <dbReference type="Rhea" id="RHEA:65376"/>
        <dbReference type="Rhea" id="RHEA-COMP:16797"/>
        <dbReference type="Rhea" id="RHEA-COMP:16798"/>
        <dbReference type="ChEBI" id="CHEBI:15378"/>
        <dbReference type="ChEBI" id="CHEBI:57856"/>
        <dbReference type="ChEBI" id="CHEBI:59789"/>
        <dbReference type="ChEBI" id="CHEBI:156483"/>
        <dbReference type="ChEBI" id="CHEBI:156484"/>
        <dbReference type="EC" id="2.1.1.375"/>
    </reaction>
</comment>
<evidence type="ECO:0000256" key="20">
    <source>
        <dbReference type="ARBA" id="ARBA00048548"/>
    </source>
</evidence>
<dbReference type="KEGG" id="vg:3160771"/>
<dbReference type="Pfam" id="PF00946">
    <property type="entry name" value="Mononeg_RNA_pol"/>
    <property type="match status" value="1"/>
</dbReference>
<name>A0A0E3H7J9_9MONO</name>
<keyword evidence="13 21" id="KW-0506">mRNA capping</keyword>
<evidence type="ECO:0000256" key="9">
    <source>
        <dbReference type="ARBA" id="ARBA00022801"/>
    </source>
</evidence>
<dbReference type="GO" id="GO:0016787">
    <property type="term" value="F:hydrolase activity"/>
    <property type="evidence" value="ECO:0007669"/>
    <property type="project" value="UniProtKB-KW"/>
</dbReference>
<evidence type="ECO:0000256" key="11">
    <source>
        <dbReference type="ARBA" id="ARBA00022844"/>
    </source>
</evidence>
<evidence type="ECO:0000256" key="1">
    <source>
        <dbReference type="ARBA" id="ARBA00003132"/>
    </source>
</evidence>
<evidence type="ECO:0000256" key="22">
    <source>
        <dbReference type="SAM" id="MobiDB-lite"/>
    </source>
</evidence>
<dbReference type="EMBL" id="MT583346">
    <property type="protein sequence ID" value="QYU59270.1"/>
    <property type="molecule type" value="Viral_cRNA"/>
</dbReference>
<evidence type="ECO:0000313" key="30">
    <source>
        <dbReference type="EMBL" id="QYU59261.1"/>
    </source>
</evidence>
<keyword evidence="3 21" id="KW-0489">Methyltransferase</keyword>
<evidence type="ECO:0000256" key="10">
    <source>
        <dbReference type="ARBA" id="ARBA00022840"/>
    </source>
</evidence>
<dbReference type="GO" id="GO:0005524">
    <property type="term" value="F:ATP binding"/>
    <property type="evidence" value="ECO:0007669"/>
    <property type="project" value="UniProtKB-UniRule"/>
</dbReference>
<evidence type="ECO:0000256" key="18">
    <source>
        <dbReference type="ARBA" id="ARBA00047332"/>
    </source>
</evidence>
<evidence type="ECO:0000256" key="12">
    <source>
        <dbReference type="ARBA" id="ARBA00022953"/>
    </source>
</evidence>
<feature type="domain" description="RdRp catalytic" evidence="23">
    <location>
        <begin position="626"/>
        <end position="810"/>
    </location>
</feature>
<evidence type="ECO:0000256" key="8">
    <source>
        <dbReference type="ARBA" id="ARBA00022741"/>
    </source>
</evidence>
<dbReference type="InterPro" id="IPR026890">
    <property type="entry name" value="Mononeg_mRNAcap"/>
</dbReference>
<dbReference type="InterPro" id="IPR014023">
    <property type="entry name" value="Mononeg_RNA_pol_cat"/>
</dbReference>
<reference evidence="30" key="5">
    <citation type="submission" date="2020-06" db="EMBL/GenBank/DDBJ databases">
        <title>Ebolavirus Genome Sequencing Analysis.</title>
        <authorList>
            <person name="Lopera J.G."/>
            <person name="Bradford R."/>
            <person name="Rashid S."/>
            <person name="Shifflett J."/>
            <person name="Towle T."/>
            <person name="Eskandarinezhad S."/>
            <person name="Bruce C."/>
            <person name="Frank A."/>
            <person name="Sohn J.-W."/>
            <person name="Benton B."/>
        </authorList>
    </citation>
    <scope>NUCLEOTIDE SEQUENCE</scope>
    <source>
        <strain evidence="30">Ebolavirus Gulu H.sapiens-tc/2000</strain>
    </source>
</reference>
<dbReference type="InterPro" id="IPR025786">
    <property type="entry name" value="Mononega_L_MeTrfase"/>
</dbReference>
<evidence type="ECO:0000256" key="4">
    <source>
        <dbReference type="ARBA" id="ARBA00022664"/>
    </source>
</evidence>
<sequence length="2210" mass="251294">MMATQHTQYPDARLSSPIVLDQCDLVTRACGLYSEYSLNPKLKTCRLPKHIYRLKYDTIVLRFISDVPVATIPIDYIAPMLINVLADSKNVPLEPPCLSFLDEIVNYTVQDAAFLNYYMNQIKTQEGVITDQLKQNIRRVIHKNRYLSALFFWHDLAILTRRGRMNRGNVRSTWFVTNEVVDILGYGDYIFWKIPIALLPMNTANVPHASTDWYQPNIFKEAIQGHTHIISVSTAEVLIMCKDLVTSRFNTLLIAELARLEDPVSADYPLVDNIQSLYNAGDYLLSILGSEGYKIIKYLEPLCLAKIQLCSQYTERKGRFLTQMHLAVIQTLRELLLNRGLKKSQLSKIREFHQLLLRLRSTPQQLCELFSIQKHWGHPVLHSEKAIQKVKNHATVLKALRPIIIFETYCVFKYSVAKHFFDSQGTWYSVISDRCLTPGLNSYIRRNQFPPLPMIKDLLWEFYHLDHPPLFSTKIISDLSIFIKDRATAVEQTCWDAVFEPNVLGYSPPYRFNTKRVPEQFLEQEDFSIESVLQYAQELRYLLPQNRNFSFSLKEKELNVGRTFGKLPYLTRNVQTLCEALLADGLAKAFPSNMMVVTEREQKESLLHQASWHHTSDDFGEHATVRGSSFVTDLEKYNLAFRYEFTAPFIKYCNQCYGVRNVFDWMHFLIPQCYMHVSDYYNPPHNVTLENREYPPEGPSAYRGHLGGIEGLQQKLWTSISCAQISLVEIKTGFKLRSAVMGDNQCITVLSVFPLESSPNEQERCAEDNAARVAASLAKVTSACGIFLKPDETFVHSGFIYFGKKQYLNGIQLPQSLKTAARMAPLSDAIFDDLQGTLASIGTAFERSISETRHILPCRVAAAFHTYFSVRILQHHHLGFHKGSDLGQLAINKPLDFGTIALSLAVPQVLGGLSFLNPEKCLYRNLGDPVTSGLFQLKHYLSMVGMSDIFHALIAKSPGNCSAIDFVLNPGGLNVPGSQDLTSFLRQIVRRSITLSARNKLINTLFHASADLEDELVCKWLLSSTPVMSRFAADIFSRTPSGKRLQILGYLEGTRTLLASKMISNNAETPILERLRKITLQRWNLWFSYLDHCDPALMEAIQPIKCTVDIAQILREYSWAHILDGRQLIGATLPCIPEQFQTTWLKPYEQCVECSSTNNSSPYVSVALKRNVVSAWPDASRLGWTIGDGIPYIGSRTEDKIGQPAIKPRCPSAALREAIELTSRLTWVTQGSANSDQLIRPFLEARVNLSVQEILQMTPSHYSGNIVHRYNDQYSPHSFMANRMSNTATRLMVSTNTLGEFSGGGQAARDSNIIFQNVINFAVALYDIRFRNTCTSSIQYHRAHIHLTNCCTREVPAQYLTYTTTLNLDLSKYRNNELIYDSDPLRGGLNCNLSIDSPLMKGPRLNIIEDDLIRLPHLSGWELAKTVLQSIISDSSNSSTDPISSGETRSFTTHFLTYPKIGLLYSFGALISFYLGNTILCTKKIGLTEFLYYLQNQIHNLSHRSLRIFKPTFRHSSVMSRLMDIDPNFSIYIGGTAGDRGLSDAARLFLRIAISTFLSFVEEWVIFRKANIPLWVIYPLEGQRSDPPGEFLNRVKSLIVGTEDDKNKGSILSRSGEKCSSNLVYNCKSTASNFFHASLAYWRGRHRPKKTIGATNATTAPHIILPLGNSDRPPGLDLNRNNDTFIPTRIKQIVQGDSRNDRTTTTRFPPKSRSTPTSATEPPTKMYEGSTTHQGKLTDTHLDEDHNAKEFPSNPHRLVVPFFKLTKDGEYSIEPSPEESRSNIKGLLQHLRTMVDTTIYCRFTGIVSSMHYKLDEVLWEYNKFESAVTLAEGEGSGALLLIQKYGVKKLFLNTLATEHSIESEVISGYTTPRMLLPIMPKTHRGELEVILNNSASQITDITHRDWFSNQKNRIPNDADIITMDAETTENLDRSRLYEAVYTIICNHINPKTLKVVILKVFLSDLDGMCWINNYLAPMFGSGYLIKPITSSAKSSEWYLCLSNLLSTLRTTQHQTQANCLHVVQCALQQQVQRGSYWLSHLTKYTTSRLHNSYIAFGFPSLEKVLYHRYNLVDSRNGPLVSITRHLALLQTEIRELVTDYNQLRQSRTQTYHFIKTSKGRITKLVNDYLRFELVIRALKNNSTWHHELYLLPELIGVCHRFNHTRNCTCSERFLVQTLYLHRMSDAEIKLMDRLTSLVNMFPEGFRSSSV</sequence>
<reference evidence="26 32" key="2">
    <citation type="submission" date="2015-11" db="EMBL/GenBank/DDBJ databases">
        <authorList>
            <person name="Zhang Y."/>
            <person name="Guo Z."/>
        </authorList>
    </citation>
    <scope>NUCLEOTIDE SEQUENCE [LARGE SCALE GENOMIC DNA]</scope>
    <source>
        <strain evidence="26">Sudan virus/H. sapiens-tc/SDN/2000/Gulu-200011676</strain>
    </source>
</reference>
<keyword evidence="5 21" id="KW-0808">Transferase</keyword>
<evidence type="ECO:0000256" key="5">
    <source>
        <dbReference type="ARBA" id="ARBA00022679"/>
    </source>
</evidence>
<evidence type="ECO:0000256" key="6">
    <source>
        <dbReference type="ARBA" id="ARBA00022691"/>
    </source>
</evidence>
<dbReference type="RefSeq" id="YP_138527.1">
    <property type="nucleotide sequence ID" value="NC_006432.1"/>
</dbReference>
<gene>
    <name evidence="25" type="primary">L</name>
    <name evidence="26" type="ORF">DF49_53412gpL</name>
    <name evidence="25" type="ORF">DH33_45403gpL</name>
</gene>
<keyword evidence="8 21" id="KW-0547">Nucleotide-binding</keyword>
<evidence type="ECO:0000259" key="24">
    <source>
        <dbReference type="PROSITE" id="PS51590"/>
    </source>
</evidence>
<keyword evidence="12 21" id="KW-0693">Viral RNA replication</keyword>
<evidence type="ECO:0000256" key="14">
    <source>
        <dbReference type="ARBA" id="ARBA00023200"/>
    </source>
</evidence>
<dbReference type="Pfam" id="PF14318">
    <property type="entry name" value="Mononeg_mRNAcap"/>
    <property type="match status" value="1"/>
</dbReference>
<comment type="function">
    <text evidence="1 21">RNA-directed RNA polymerase that catalyzes the replication of viral genomic RNA. The template is composed of the viral RNA tightly encapsidated by the nucleoprotein (N). The replicase mode is dependent on intracellular N protein concentration. In this mode, the polymerase replicates the whole viral genome without recognizing transcriptional signals, and the replicated genome is not caped or polyadenylated.</text>
</comment>
<evidence type="ECO:0000313" key="27">
    <source>
        <dbReference type="EMBL" id="APT69557.1"/>
    </source>
</evidence>
<dbReference type="InterPro" id="IPR039736">
    <property type="entry name" value="L_poly_C"/>
</dbReference>
<keyword evidence="15" id="KW-0511">Multifunctional enzyme</keyword>
<evidence type="ECO:0000313" key="25">
    <source>
        <dbReference type="EMBL" id="AKB09541.1"/>
    </source>
</evidence>
<keyword evidence="4 21" id="KW-0507">mRNA processing</keyword>
<evidence type="ECO:0000259" key="23">
    <source>
        <dbReference type="PROSITE" id="PS50526"/>
    </source>
</evidence>
<evidence type="ECO:0000313" key="31">
    <source>
        <dbReference type="Proteomes" id="UP000143500"/>
    </source>
</evidence>
<comment type="catalytic activity">
    <reaction evidence="20 21">
        <text>GTP + H2O = GDP + phosphate + H(+)</text>
        <dbReference type="Rhea" id="RHEA:19669"/>
        <dbReference type="ChEBI" id="CHEBI:15377"/>
        <dbReference type="ChEBI" id="CHEBI:15378"/>
        <dbReference type="ChEBI" id="CHEBI:37565"/>
        <dbReference type="ChEBI" id="CHEBI:43474"/>
        <dbReference type="ChEBI" id="CHEBI:58189"/>
    </reaction>
</comment>
<dbReference type="EMBL" id="KY425644">
    <property type="protein sequence ID" value="APT69617.1"/>
    <property type="molecule type" value="Viral_cRNA"/>
</dbReference>
<organism evidence="25 31">
    <name type="scientific">Sudan ebolavirus</name>
    <dbReference type="NCBI Taxonomy" id="186540"/>
    <lineage>
        <taxon>Viruses</taxon>
        <taxon>Riboviria</taxon>
        <taxon>Orthornavirae</taxon>
        <taxon>Negarnaviricota</taxon>
        <taxon>Haploviricotina</taxon>
        <taxon>Monjiviricetes</taxon>
        <taxon>Mononegavirales</taxon>
        <taxon>Filoviridae</taxon>
        <taxon>Orthoebolavirus</taxon>
        <taxon>Orthoebolavirus sudanense</taxon>
    </lineage>
</organism>
<comment type="catalytic activity">
    <reaction evidence="21">
        <text>RNA(n) + a ribonucleoside 5'-triphosphate = RNA(n+1) + diphosphate</text>
        <dbReference type="Rhea" id="RHEA:21248"/>
        <dbReference type="Rhea" id="RHEA-COMP:14527"/>
        <dbReference type="Rhea" id="RHEA-COMP:17342"/>
        <dbReference type="ChEBI" id="CHEBI:33019"/>
        <dbReference type="ChEBI" id="CHEBI:61557"/>
        <dbReference type="ChEBI" id="CHEBI:140395"/>
        <dbReference type="EC" id="2.7.7.48"/>
    </reaction>
</comment>
<evidence type="ECO:0000256" key="17">
    <source>
        <dbReference type="ARBA" id="ARBA00024499"/>
    </source>
</evidence>
<evidence type="ECO:0000313" key="28">
    <source>
        <dbReference type="EMBL" id="APT69617.1"/>
    </source>
</evidence>
<keyword evidence="10 21" id="KW-0067">ATP-binding</keyword>
<evidence type="ECO:0000313" key="32">
    <source>
        <dbReference type="Proteomes" id="UP000175445"/>
    </source>
</evidence>
<feature type="region of interest" description="Disordered" evidence="22">
    <location>
        <begin position="1694"/>
        <end position="1736"/>
    </location>
</feature>
<dbReference type="GO" id="GO:0004482">
    <property type="term" value="F:mRNA 5'-cap (guanine-N7-)-methyltransferase activity"/>
    <property type="evidence" value="ECO:0007669"/>
    <property type="project" value="UniProtKB-UniRule"/>
</dbReference>
<dbReference type="PROSITE" id="PS50526">
    <property type="entry name" value="RDRP_SSRNA_NEG_NONSEG"/>
    <property type="match status" value="1"/>
</dbReference>
<comment type="catalytic activity">
    <reaction evidence="18 21">
        <text>a 5'-end (5'-triphosphoguanosine)-adenylyl-adenylyl-cytidylyl-adenosine in mRNA + S-adenosyl-L-methionine = a 5'-end (5'-triphosphoguanosine)-(2'-O-methyladenylyl)-adenylyl-cytidylyl-adenosine in mRNA + S-adenosyl-L-homocysteine + H(+)</text>
        <dbReference type="Rhea" id="RHEA:65380"/>
        <dbReference type="Rhea" id="RHEA-COMP:16797"/>
        <dbReference type="Rhea" id="RHEA-COMP:16801"/>
        <dbReference type="ChEBI" id="CHEBI:15378"/>
        <dbReference type="ChEBI" id="CHEBI:57856"/>
        <dbReference type="ChEBI" id="CHEBI:59789"/>
        <dbReference type="ChEBI" id="CHEBI:156482"/>
        <dbReference type="ChEBI" id="CHEBI:156484"/>
    </reaction>
</comment>
<evidence type="ECO:0000256" key="16">
    <source>
        <dbReference type="ARBA" id="ARBA00024494"/>
    </source>
</evidence>
<keyword evidence="2 21" id="KW-0696">RNA-directed RNA polymerase</keyword>